<evidence type="ECO:0000313" key="10">
    <source>
        <dbReference type="Proteomes" id="UP000263993"/>
    </source>
</evidence>
<dbReference type="GO" id="GO:0046872">
    <property type="term" value="F:metal ion binding"/>
    <property type="evidence" value="ECO:0007669"/>
    <property type="project" value="UniProtKB-KW"/>
</dbReference>
<evidence type="ECO:0000256" key="2">
    <source>
        <dbReference type="ARBA" id="ARBA00022692"/>
    </source>
</evidence>
<feature type="transmembrane region" description="Helical" evidence="8">
    <location>
        <begin position="52"/>
        <end position="70"/>
    </location>
</feature>
<reference evidence="10" key="1">
    <citation type="submission" date="2018-08" db="EMBL/GenBank/DDBJ databases">
        <authorList>
            <person name="Kim S.-J."/>
            <person name="Jung G.-Y."/>
        </authorList>
    </citation>
    <scope>NUCLEOTIDE SEQUENCE [LARGE SCALE GENOMIC DNA]</scope>
    <source>
        <strain evidence="10">GY_H</strain>
    </source>
</reference>
<keyword evidence="6" id="KW-0106">Calcium</keyword>
<comment type="subcellular location">
    <subcellularLocation>
        <location evidence="1">Membrane</location>
        <topology evidence="1">Multi-pass membrane protein</topology>
    </subcellularLocation>
</comment>
<keyword evidence="5 8" id="KW-0472">Membrane</keyword>
<feature type="transmembrane region" description="Helical" evidence="8">
    <location>
        <begin position="158"/>
        <end position="176"/>
    </location>
</feature>
<feature type="transmembrane region" description="Helical" evidence="8">
    <location>
        <begin position="133"/>
        <end position="151"/>
    </location>
</feature>
<dbReference type="OrthoDB" id="277121at2"/>
<keyword evidence="10" id="KW-1185">Reference proteome</keyword>
<accession>A0A371B0L2</accession>
<proteinExistence type="predicted"/>
<feature type="transmembrane region" description="Helical" evidence="8">
    <location>
        <begin position="23"/>
        <end position="40"/>
    </location>
</feature>
<evidence type="ECO:0000256" key="8">
    <source>
        <dbReference type="SAM" id="Phobius"/>
    </source>
</evidence>
<dbReference type="AlphaFoldDB" id="A0A371B0L2"/>
<evidence type="ECO:0008006" key="11">
    <source>
        <dbReference type="Google" id="ProtNLM"/>
    </source>
</evidence>
<dbReference type="GO" id="GO:0016020">
    <property type="term" value="C:membrane"/>
    <property type="evidence" value="ECO:0007669"/>
    <property type="project" value="UniProtKB-SubCell"/>
</dbReference>
<organism evidence="9 10">
    <name type="scientific">Undibacter mobilis</name>
    <dbReference type="NCBI Taxonomy" id="2292256"/>
    <lineage>
        <taxon>Bacteria</taxon>
        <taxon>Pseudomonadati</taxon>
        <taxon>Pseudomonadota</taxon>
        <taxon>Alphaproteobacteria</taxon>
        <taxon>Hyphomicrobiales</taxon>
        <taxon>Nitrobacteraceae</taxon>
        <taxon>Undibacter</taxon>
    </lineage>
</organism>
<keyword evidence="4 8" id="KW-1133">Transmembrane helix</keyword>
<evidence type="ECO:0000256" key="7">
    <source>
        <dbReference type="PIRSR" id="PIRSR608901-2"/>
    </source>
</evidence>
<keyword evidence="3" id="KW-0378">Hydrolase</keyword>
<keyword evidence="2 8" id="KW-0812">Transmembrane</keyword>
<evidence type="ECO:0000313" key="9">
    <source>
        <dbReference type="EMBL" id="RDV01129.1"/>
    </source>
</evidence>
<gene>
    <name evidence="9" type="ORF">DXH78_17985</name>
</gene>
<dbReference type="RefSeq" id="WP_115518645.1">
    <property type="nucleotide sequence ID" value="NZ_QRGO01000003.1"/>
</dbReference>
<feature type="transmembrane region" description="Helical" evidence="8">
    <location>
        <begin position="76"/>
        <end position="93"/>
    </location>
</feature>
<evidence type="ECO:0000256" key="6">
    <source>
        <dbReference type="PIRSR" id="PIRSR608901-1"/>
    </source>
</evidence>
<evidence type="ECO:0000256" key="5">
    <source>
        <dbReference type="ARBA" id="ARBA00023136"/>
    </source>
</evidence>
<name>A0A371B0L2_9BRAD</name>
<evidence type="ECO:0000256" key="3">
    <source>
        <dbReference type="ARBA" id="ARBA00022801"/>
    </source>
</evidence>
<feature type="transmembrane region" description="Helical" evidence="8">
    <location>
        <begin position="100"/>
        <end position="121"/>
    </location>
</feature>
<protein>
    <recommendedName>
        <fullName evidence="11">Ceramidase</fullName>
    </recommendedName>
</protein>
<dbReference type="Proteomes" id="UP000263993">
    <property type="component" value="Unassembled WGS sequence"/>
</dbReference>
<feature type="binding site" evidence="7">
    <location>
        <position position="189"/>
    </location>
    <ligand>
        <name>Zn(2+)</name>
        <dbReference type="ChEBI" id="CHEBI:29105"/>
        <note>catalytic</note>
    </ligand>
</feature>
<feature type="binding site" evidence="7">
    <location>
        <position position="70"/>
    </location>
    <ligand>
        <name>Zn(2+)</name>
        <dbReference type="ChEBI" id="CHEBI:29105"/>
        <note>catalytic</note>
    </ligand>
</feature>
<feature type="transmembrane region" description="Helical" evidence="8">
    <location>
        <begin position="191"/>
        <end position="210"/>
    </location>
</feature>
<dbReference type="EMBL" id="QRGO01000003">
    <property type="protein sequence ID" value="RDV01129.1"/>
    <property type="molecule type" value="Genomic_DNA"/>
</dbReference>
<evidence type="ECO:0000256" key="4">
    <source>
        <dbReference type="ARBA" id="ARBA00022989"/>
    </source>
</evidence>
<keyword evidence="6" id="KW-0479">Metal-binding</keyword>
<dbReference type="GO" id="GO:0016811">
    <property type="term" value="F:hydrolase activity, acting on carbon-nitrogen (but not peptide) bonds, in linear amides"/>
    <property type="evidence" value="ECO:0007669"/>
    <property type="project" value="InterPro"/>
</dbReference>
<evidence type="ECO:0000256" key="1">
    <source>
        <dbReference type="ARBA" id="ARBA00004141"/>
    </source>
</evidence>
<keyword evidence="7" id="KW-0862">Zinc</keyword>
<comment type="caution">
    <text evidence="9">The sequence shown here is derived from an EMBL/GenBank/DDBJ whole genome shotgun (WGS) entry which is preliminary data.</text>
</comment>
<comment type="cofactor">
    <cofactor evidence="7">
        <name>Zn(2+)</name>
        <dbReference type="ChEBI" id="CHEBI:29105"/>
    </cofactor>
</comment>
<dbReference type="GO" id="GO:0006672">
    <property type="term" value="P:ceramide metabolic process"/>
    <property type="evidence" value="ECO:0007669"/>
    <property type="project" value="InterPro"/>
</dbReference>
<feature type="binding site" evidence="7">
    <location>
        <position position="193"/>
    </location>
    <ligand>
        <name>Zn(2+)</name>
        <dbReference type="ChEBI" id="CHEBI:29105"/>
        <note>catalytic</note>
    </ligand>
</feature>
<dbReference type="Pfam" id="PF05875">
    <property type="entry name" value="Ceramidase"/>
    <property type="match status" value="1"/>
</dbReference>
<feature type="binding site" evidence="6">
    <location>
        <position position="21"/>
    </location>
    <ligand>
        <name>Ca(2+)</name>
        <dbReference type="ChEBI" id="CHEBI:29108"/>
    </ligand>
</feature>
<sequence length="212" mass="22535">MDWSRAVDLYCERLDPSFWAEPVNAVTNASFLIAAVAAFLQWRRGGGGDIPALALIAVTAAIGVGSFIFHTVATRGAALFDTVPIAVFIYGYLWLALRRFLGLSAWVAPALVVAFGVFSAAEGALVPPGTLNGSHAYLPALAALIVVGWLSRPGVTRRCLFAAAAVFALSIVFRSIDQAVCEAVPLGTHFLWHTLNGLVLYLLLRGALLAPR</sequence>
<dbReference type="InterPro" id="IPR008901">
    <property type="entry name" value="ACER"/>
</dbReference>